<keyword evidence="15" id="KW-1185">Reference proteome</keyword>
<dbReference type="GO" id="GO:0051082">
    <property type="term" value="F:unfolded protein binding"/>
    <property type="evidence" value="ECO:0007669"/>
    <property type="project" value="EnsemblFungi"/>
</dbReference>
<dbReference type="HAMAP" id="MF_01152">
    <property type="entry name" value="DnaJ"/>
    <property type="match status" value="1"/>
</dbReference>
<dbReference type="STRING" id="576137.A0A1L7XBJ4"/>
<dbReference type="Pfam" id="PF00684">
    <property type="entry name" value="DnaJ_CXXCXGXG"/>
    <property type="match status" value="1"/>
</dbReference>
<dbReference type="GO" id="GO:0005524">
    <property type="term" value="F:ATP binding"/>
    <property type="evidence" value="ECO:0007669"/>
    <property type="project" value="InterPro"/>
</dbReference>
<dbReference type="FunFam" id="2.10.230.10:FF:000001">
    <property type="entry name" value="DnaJ subfamily A member 2"/>
    <property type="match status" value="1"/>
</dbReference>
<dbReference type="Pfam" id="PF00226">
    <property type="entry name" value="DnaJ"/>
    <property type="match status" value="1"/>
</dbReference>
<keyword evidence="2 10" id="KW-0479">Metal-binding</keyword>
<feature type="zinc finger region" description="CR-type" evidence="10">
    <location>
        <begin position="238"/>
        <end position="319"/>
    </location>
</feature>
<dbReference type="GO" id="GO:0042026">
    <property type="term" value="P:protein refolding"/>
    <property type="evidence" value="ECO:0007669"/>
    <property type="project" value="EnsemblFungi"/>
</dbReference>
<evidence type="ECO:0000256" key="7">
    <source>
        <dbReference type="ARBA" id="ARBA00023128"/>
    </source>
</evidence>
<feature type="domain" description="J" evidence="12">
    <location>
        <begin position="83"/>
        <end position="147"/>
    </location>
</feature>
<dbReference type="GO" id="GO:0009408">
    <property type="term" value="P:response to heat"/>
    <property type="evidence" value="ECO:0007669"/>
    <property type="project" value="EnsemblFungi"/>
</dbReference>
<evidence type="ECO:0000256" key="1">
    <source>
        <dbReference type="ARBA" id="ARBA00004173"/>
    </source>
</evidence>
<keyword evidence="6" id="KW-0809">Transit peptide</keyword>
<dbReference type="GO" id="GO:0001671">
    <property type="term" value="F:ATPase activator activity"/>
    <property type="evidence" value="ECO:0007669"/>
    <property type="project" value="EnsemblFungi"/>
</dbReference>
<accession>A0A1L7XBJ4</accession>
<dbReference type="EMBL" id="FJOG01000020">
    <property type="protein sequence ID" value="CZR62393.1"/>
    <property type="molecule type" value="Genomic_DNA"/>
</dbReference>
<dbReference type="Gene3D" id="2.60.260.20">
    <property type="entry name" value="Urease metallochaperone UreE, N-terminal domain"/>
    <property type="match status" value="2"/>
</dbReference>
<evidence type="ECO:0000256" key="6">
    <source>
        <dbReference type="ARBA" id="ARBA00022946"/>
    </source>
</evidence>
<dbReference type="PANTHER" id="PTHR43096:SF52">
    <property type="entry name" value="DNAJ HOMOLOG 1, MITOCHONDRIAL-RELATED"/>
    <property type="match status" value="1"/>
</dbReference>
<dbReference type="GO" id="GO:0031072">
    <property type="term" value="F:heat shock protein binding"/>
    <property type="evidence" value="ECO:0007669"/>
    <property type="project" value="InterPro"/>
</dbReference>
<evidence type="ECO:0000313" key="15">
    <source>
        <dbReference type="Proteomes" id="UP000184330"/>
    </source>
</evidence>
<dbReference type="SUPFAM" id="SSF57938">
    <property type="entry name" value="DnaJ/Hsp40 cysteine-rich domain"/>
    <property type="match status" value="1"/>
</dbReference>
<reference evidence="14 15" key="1">
    <citation type="submission" date="2016-03" db="EMBL/GenBank/DDBJ databases">
        <authorList>
            <person name="Ploux O."/>
        </authorList>
    </citation>
    <scope>NUCLEOTIDE SEQUENCE [LARGE SCALE GENOMIC DNA]</scope>
    <source>
        <strain evidence="14 15">UAMH 11012</strain>
    </source>
</reference>
<dbReference type="InterPro" id="IPR018253">
    <property type="entry name" value="DnaJ_domain_CS"/>
</dbReference>
<dbReference type="SMART" id="SM00271">
    <property type="entry name" value="DnaJ"/>
    <property type="match status" value="1"/>
</dbReference>
<dbReference type="PROSITE" id="PS00636">
    <property type="entry name" value="DNAJ_1"/>
    <property type="match status" value="1"/>
</dbReference>
<feature type="compositionally biased region" description="Basic and acidic residues" evidence="11">
    <location>
        <begin position="527"/>
        <end position="543"/>
    </location>
</feature>
<dbReference type="PRINTS" id="PR00625">
    <property type="entry name" value="JDOMAIN"/>
</dbReference>
<keyword evidence="14" id="KW-0346">Stress response</keyword>
<feature type="region of interest" description="Disordered" evidence="11">
    <location>
        <begin position="482"/>
        <end position="543"/>
    </location>
</feature>
<evidence type="ECO:0000256" key="9">
    <source>
        <dbReference type="ARBA" id="ARBA00072890"/>
    </source>
</evidence>
<dbReference type="GO" id="GO:0008270">
    <property type="term" value="F:zinc ion binding"/>
    <property type="evidence" value="ECO:0007669"/>
    <property type="project" value="UniProtKB-KW"/>
</dbReference>
<proteinExistence type="inferred from homology"/>
<evidence type="ECO:0000256" key="10">
    <source>
        <dbReference type="PROSITE-ProRule" id="PRU00546"/>
    </source>
</evidence>
<dbReference type="CDD" id="cd10719">
    <property type="entry name" value="DnaJ_zf"/>
    <property type="match status" value="1"/>
</dbReference>
<dbReference type="InterPro" id="IPR012724">
    <property type="entry name" value="DnaJ"/>
</dbReference>
<dbReference type="InterPro" id="IPR036410">
    <property type="entry name" value="HSP_DnaJ_Cys-rich_dom_sf"/>
</dbReference>
<keyword evidence="7" id="KW-0496">Mitochondrion</keyword>
<feature type="compositionally biased region" description="Low complexity" evidence="11">
    <location>
        <begin position="516"/>
        <end position="526"/>
    </location>
</feature>
<evidence type="ECO:0000259" key="13">
    <source>
        <dbReference type="PROSITE" id="PS51188"/>
    </source>
</evidence>
<dbReference type="SUPFAM" id="SSF49493">
    <property type="entry name" value="HSP40/DnaJ peptide-binding domain"/>
    <property type="match status" value="2"/>
</dbReference>
<evidence type="ECO:0000259" key="12">
    <source>
        <dbReference type="PROSITE" id="PS50076"/>
    </source>
</evidence>
<sequence>MKVGTIGLFSKAAKATRVLCPTQGSIQCCITDRGPRNQSKRELCTSSLGRSRRLRSITSTSARSGLPRRRDFHASSNLQATKNPYTTLGVSKTATAAEIKKAYYGLAKKFHPDTNKDPTAKDKFAEAQSAYELLTDPQKKAAYDQFGSAAFDQGAGPSPGGGADPFGGAGPFGGGAGGFGGGFGGADFNFEDLFRGFTGGGARRGRPGGRSPFQQEEILVGDTIEVQTTISFQEAAKGTTKTINITPLTTCKTCSGSGLKPGTKRSECKSCGGTGTRVHFMSGGFQMASTCGTCGGQGVTIPKGGECRTCSGNGVIRERKSVNVDIPGGIDDGMALLLREEGDAPPTGQAANPGAKTVRGDLRVLIRVATDPKFSRSGSDILYTATIPLTTALLGGQVKIPTLDGDVEVKIATGTGTGDKITLGGMGMKKLDRKRNGKGDLKVEFKVNMPKYLSANQRTILEMLADELGDKSAKRIMNVGRNTSESASEDSHKNEGFLKSVWHNLTGNSAHKEGSSESSSSSPKGDSTPKDDKKDKKASGTGA</sequence>
<dbReference type="GO" id="GO:0005759">
    <property type="term" value="C:mitochondrial matrix"/>
    <property type="evidence" value="ECO:0007669"/>
    <property type="project" value="EnsemblFungi"/>
</dbReference>
<dbReference type="PROSITE" id="PS50076">
    <property type="entry name" value="DNAJ_2"/>
    <property type="match status" value="1"/>
</dbReference>
<dbReference type="OrthoDB" id="10256793at2759"/>
<organism evidence="14 15">
    <name type="scientific">Phialocephala subalpina</name>
    <dbReference type="NCBI Taxonomy" id="576137"/>
    <lineage>
        <taxon>Eukaryota</taxon>
        <taxon>Fungi</taxon>
        <taxon>Dikarya</taxon>
        <taxon>Ascomycota</taxon>
        <taxon>Pezizomycotina</taxon>
        <taxon>Leotiomycetes</taxon>
        <taxon>Helotiales</taxon>
        <taxon>Mollisiaceae</taxon>
        <taxon>Phialocephala</taxon>
        <taxon>Phialocephala fortinii species complex</taxon>
    </lineage>
</organism>
<dbReference type="InterPro" id="IPR001623">
    <property type="entry name" value="DnaJ_domain"/>
</dbReference>
<comment type="subcellular location">
    <subcellularLocation>
        <location evidence="1">Mitochondrion</location>
    </subcellularLocation>
</comment>
<evidence type="ECO:0000256" key="2">
    <source>
        <dbReference type="ARBA" id="ARBA00022723"/>
    </source>
</evidence>
<evidence type="ECO:0000256" key="11">
    <source>
        <dbReference type="SAM" id="MobiDB-lite"/>
    </source>
</evidence>
<evidence type="ECO:0000256" key="5">
    <source>
        <dbReference type="ARBA" id="ARBA00022833"/>
    </source>
</evidence>
<dbReference type="Pfam" id="PF01556">
    <property type="entry name" value="DnaJ_C"/>
    <property type="match status" value="1"/>
</dbReference>
<dbReference type="PROSITE" id="PS51188">
    <property type="entry name" value="ZF_CR"/>
    <property type="match status" value="1"/>
</dbReference>
<evidence type="ECO:0000256" key="4">
    <source>
        <dbReference type="ARBA" id="ARBA00022771"/>
    </source>
</evidence>
<dbReference type="Gene3D" id="1.10.287.110">
    <property type="entry name" value="DnaJ domain"/>
    <property type="match status" value="1"/>
</dbReference>
<dbReference type="FunFam" id="1.10.287.110:FF:000053">
    <property type="entry name" value="Putative Mitochondrial DnaJ chaperone"/>
    <property type="match status" value="1"/>
</dbReference>
<evidence type="ECO:0000256" key="8">
    <source>
        <dbReference type="ARBA" id="ARBA00023186"/>
    </source>
</evidence>
<dbReference type="AlphaFoldDB" id="A0A1L7XBJ4"/>
<dbReference type="GO" id="GO:0006458">
    <property type="term" value="P:'de novo' protein folding"/>
    <property type="evidence" value="ECO:0007669"/>
    <property type="project" value="EnsemblFungi"/>
</dbReference>
<dbReference type="InterPro" id="IPR008971">
    <property type="entry name" value="HSP40/DnaJ_pept-bd"/>
</dbReference>
<dbReference type="CDD" id="cd06257">
    <property type="entry name" value="DnaJ"/>
    <property type="match status" value="1"/>
</dbReference>
<dbReference type="FunFam" id="2.60.260.20:FF:000005">
    <property type="entry name" value="Chaperone protein dnaJ 1, mitochondrial"/>
    <property type="match status" value="1"/>
</dbReference>
<keyword evidence="5 10" id="KW-0862">Zinc</keyword>
<feature type="domain" description="CR-type" evidence="13">
    <location>
        <begin position="238"/>
        <end position="319"/>
    </location>
</feature>
<dbReference type="InterPro" id="IPR002939">
    <property type="entry name" value="DnaJ_C"/>
</dbReference>
<dbReference type="SUPFAM" id="SSF46565">
    <property type="entry name" value="Chaperone J-domain"/>
    <property type="match status" value="1"/>
</dbReference>
<dbReference type="PANTHER" id="PTHR43096">
    <property type="entry name" value="DNAJ HOMOLOG 1, MITOCHONDRIAL-RELATED"/>
    <property type="match status" value="1"/>
</dbReference>
<dbReference type="Proteomes" id="UP000184330">
    <property type="component" value="Unassembled WGS sequence"/>
</dbReference>
<dbReference type="GO" id="GO:0006515">
    <property type="term" value="P:protein quality control for misfolded or incompletely synthesized proteins"/>
    <property type="evidence" value="ECO:0007669"/>
    <property type="project" value="EnsemblFungi"/>
</dbReference>
<dbReference type="InterPro" id="IPR036869">
    <property type="entry name" value="J_dom_sf"/>
</dbReference>
<dbReference type="InterPro" id="IPR001305">
    <property type="entry name" value="HSP_DnaJ_Cys-rich_dom"/>
</dbReference>
<evidence type="ECO:0000313" key="14">
    <source>
        <dbReference type="EMBL" id="CZR62393.1"/>
    </source>
</evidence>
<keyword evidence="8" id="KW-0143">Chaperone</keyword>
<dbReference type="Gene3D" id="2.10.230.10">
    <property type="entry name" value="Heat shock protein DnaJ, cysteine-rich domain"/>
    <property type="match status" value="1"/>
</dbReference>
<name>A0A1L7XBJ4_9HELO</name>
<protein>
    <recommendedName>
        <fullName evidence="9">DnaJ homolog 1, mitochondrial</fullName>
    </recommendedName>
</protein>
<dbReference type="CDD" id="cd10747">
    <property type="entry name" value="DnaJ_C"/>
    <property type="match status" value="1"/>
</dbReference>
<evidence type="ECO:0000256" key="3">
    <source>
        <dbReference type="ARBA" id="ARBA00022737"/>
    </source>
</evidence>
<keyword evidence="4 10" id="KW-0863">Zinc-finger</keyword>
<gene>
    <name evidence="14" type="ORF">PAC_12290</name>
</gene>
<feature type="region of interest" description="Disordered" evidence="11">
    <location>
        <begin position="56"/>
        <end position="78"/>
    </location>
</feature>
<keyword evidence="3" id="KW-0677">Repeat</keyword>